<dbReference type="HOGENOM" id="CLU_2516043_0_0_1"/>
<reference evidence="1 3" key="2">
    <citation type="journal article" date="2014" name="BMC Genomics">
        <title>An improved genome release (version Mt4.0) for the model legume Medicago truncatula.</title>
        <authorList>
            <person name="Tang H."/>
            <person name="Krishnakumar V."/>
            <person name="Bidwell S."/>
            <person name="Rosen B."/>
            <person name="Chan A."/>
            <person name="Zhou S."/>
            <person name="Gentzbittel L."/>
            <person name="Childs K.L."/>
            <person name="Yandell M."/>
            <person name="Gundlach H."/>
            <person name="Mayer K.F."/>
            <person name="Schwartz D.C."/>
            <person name="Town C.D."/>
        </authorList>
    </citation>
    <scope>GENOME REANNOTATION</scope>
    <source>
        <strain evidence="1">A17</strain>
        <strain evidence="2 3">cv. Jemalong A17</strain>
    </source>
</reference>
<dbReference type="eggNOG" id="KOG0987">
    <property type="taxonomic scope" value="Eukaryota"/>
</dbReference>
<keyword evidence="3" id="KW-1185">Reference proteome</keyword>
<organism evidence="1 3">
    <name type="scientific">Medicago truncatula</name>
    <name type="common">Barrel medic</name>
    <name type="synonym">Medicago tribuloides</name>
    <dbReference type="NCBI Taxonomy" id="3880"/>
    <lineage>
        <taxon>Eukaryota</taxon>
        <taxon>Viridiplantae</taxon>
        <taxon>Streptophyta</taxon>
        <taxon>Embryophyta</taxon>
        <taxon>Tracheophyta</taxon>
        <taxon>Spermatophyta</taxon>
        <taxon>Magnoliopsida</taxon>
        <taxon>eudicotyledons</taxon>
        <taxon>Gunneridae</taxon>
        <taxon>Pentapetalae</taxon>
        <taxon>rosids</taxon>
        <taxon>fabids</taxon>
        <taxon>Fabales</taxon>
        <taxon>Fabaceae</taxon>
        <taxon>Papilionoideae</taxon>
        <taxon>50 kb inversion clade</taxon>
        <taxon>NPAAA clade</taxon>
        <taxon>Hologalegina</taxon>
        <taxon>IRL clade</taxon>
        <taxon>Trifolieae</taxon>
        <taxon>Medicago</taxon>
    </lineage>
</organism>
<gene>
    <name evidence="1" type="ordered locus">MTR_4g037730</name>
</gene>
<reference evidence="1 3" key="1">
    <citation type="journal article" date="2011" name="Nature">
        <title>The Medicago genome provides insight into the evolution of rhizobial symbioses.</title>
        <authorList>
            <person name="Young N.D."/>
            <person name="Debelle F."/>
            <person name="Oldroyd G.E."/>
            <person name="Geurts R."/>
            <person name="Cannon S.B."/>
            <person name="Udvardi M.K."/>
            <person name="Benedito V.A."/>
            <person name="Mayer K.F."/>
            <person name="Gouzy J."/>
            <person name="Schoof H."/>
            <person name="Van de Peer Y."/>
            <person name="Proost S."/>
            <person name="Cook D.R."/>
            <person name="Meyers B.C."/>
            <person name="Spannagl M."/>
            <person name="Cheung F."/>
            <person name="De Mita S."/>
            <person name="Krishnakumar V."/>
            <person name="Gundlach H."/>
            <person name="Zhou S."/>
            <person name="Mudge J."/>
            <person name="Bharti A.K."/>
            <person name="Murray J.D."/>
            <person name="Naoumkina M.A."/>
            <person name="Rosen B."/>
            <person name="Silverstein K.A."/>
            <person name="Tang H."/>
            <person name="Rombauts S."/>
            <person name="Zhao P.X."/>
            <person name="Zhou P."/>
            <person name="Barbe V."/>
            <person name="Bardou P."/>
            <person name="Bechner M."/>
            <person name="Bellec A."/>
            <person name="Berger A."/>
            <person name="Berges H."/>
            <person name="Bidwell S."/>
            <person name="Bisseling T."/>
            <person name="Choisne N."/>
            <person name="Couloux A."/>
            <person name="Denny R."/>
            <person name="Deshpande S."/>
            <person name="Dai X."/>
            <person name="Doyle J.J."/>
            <person name="Dudez A.M."/>
            <person name="Farmer A.D."/>
            <person name="Fouteau S."/>
            <person name="Franken C."/>
            <person name="Gibelin C."/>
            <person name="Gish J."/>
            <person name="Goldstein S."/>
            <person name="Gonzalez A.J."/>
            <person name="Green P.J."/>
            <person name="Hallab A."/>
            <person name="Hartog M."/>
            <person name="Hua A."/>
            <person name="Humphray S.J."/>
            <person name="Jeong D.H."/>
            <person name="Jing Y."/>
            <person name="Jocker A."/>
            <person name="Kenton S.M."/>
            <person name="Kim D.J."/>
            <person name="Klee K."/>
            <person name="Lai H."/>
            <person name="Lang C."/>
            <person name="Lin S."/>
            <person name="Macmil S.L."/>
            <person name="Magdelenat G."/>
            <person name="Matthews L."/>
            <person name="McCorrison J."/>
            <person name="Monaghan E.L."/>
            <person name="Mun J.H."/>
            <person name="Najar F.Z."/>
            <person name="Nicholson C."/>
            <person name="Noirot C."/>
            <person name="O'Bleness M."/>
            <person name="Paule C.R."/>
            <person name="Poulain J."/>
            <person name="Prion F."/>
            <person name="Qin B."/>
            <person name="Qu C."/>
            <person name="Retzel E.F."/>
            <person name="Riddle C."/>
            <person name="Sallet E."/>
            <person name="Samain S."/>
            <person name="Samson N."/>
            <person name="Sanders I."/>
            <person name="Saurat O."/>
            <person name="Scarpelli C."/>
            <person name="Schiex T."/>
            <person name="Segurens B."/>
            <person name="Severin A.J."/>
            <person name="Sherrier D.J."/>
            <person name="Shi R."/>
            <person name="Sims S."/>
            <person name="Singer S.R."/>
            <person name="Sinharoy S."/>
            <person name="Sterck L."/>
            <person name="Viollet A."/>
            <person name="Wang B.B."/>
            <person name="Wang K."/>
            <person name="Wang M."/>
            <person name="Wang X."/>
            <person name="Warfsmann J."/>
            <person name="Weissenbach J."/>
            <person name="White D.D."/>
            <person name="White J.D."/>
            <person name="Wiley G.B."/>
            <person name="Wincker P."/>
            <person name="Xing Y."/>
            <person name="Yang L."/>
            <person name="Yao Z."/>
            <person name="Ying F."/>
            <person name="Zhai J."/>
            <person name="Zhou L."/>
            <person name="Zuber A."/>
            <person name="Denarie J."/>
            <person name="Dixon R.A."/>
            <person name="May G.D."/>
            <person name="Schwartz D.C."/>
            <person name="Rogers J."/>
            <person name="Quetier F."/>
            <person name="Town C.D."/>
            <person name="Roe B.A."/>
        </authorList>
    </citation>
    <scope>NUCLEOTIDE SEQUENCE [LARGE SCALE GENOMIC DNA]</scope>
    <source>
        <strain evidence="1">A17</strain>
        <strain evidence="2 3">cv. Jemalong A17</strain>
    </source>
</reference>
<dbReference type="AlphaFoldDB" id="A0A072UUG3"/>
<keyword evidence="1" id="KW-0347">Helicase</keyword>
<name>A0A072UUG3_MEDTR</name>
<evidence type="ECO:0000313" key="1">
    <source>
        <dbReference type="EMBL" id="KEH29500.1"/>
    </source>
</evidence>
<dbReference type="PANTHER" id="PTHR10492:SF74">
    <property type="entry name" value="ATP-DEPENDENT DNA HELICASE"/>
    <property type="match status" value="1"/>
</dbReference>
<keyword evidence="1" id="KW-0378">Hydrolase</keyword>
<sequence length="85" mass="9689">MNISDFSKSGGYFAPTLDVVEHVNKFLLSLVQRDEKEYSSSDSVCKSDEHSEVQSEWFTTKFLNNIMFFGIPTTSLDLKLDVQLC</sequence>
<evidence type="ECO:0000313" key="2">
    <source>
        <dbReference type="EnsemblPlants" id="KEH29500"/>
    </source>
</evidence>
<evidence type="ECO:0000313" key="3">
    <source>
        <dbReference type="Proteomes" id="UP000002051"/>
    </source>
</evidence>
<keyword evidence="1" id="KW-0547">Nucleotide-binding</keyword>
<protein>
    <submittedName>
        <fullName evidence="1">PIF1-like helicase</fullName>
    </submittedName>
</protein>
<dbReference type="PaxDb" id="3880-AES71567"/>
<dbReference type="Proteomes" id="UP000002051">
    <property type="component" value="Chromosome 4"/>
</dbReference>
<keyword evidence="1" id="KW-0067">ATP-binding</keyword>
<dbReference type="EnsemblPlants" id="KEH29500">
    <property type="protein sequence ID" value="KEH29500"/>
    <property type="gene ID" value="MTR_4g037730"/>
</dbReference>
<dbReference type="PANTHER" id="PTHR10492">
    <property type="match status" value="1"/>
</dbReference>
<dbReference type="EMBL" id="CM001220">
    <property type="protein sequence ID" value="KEH29500.1"/>
    <property type="molecule type" value="Genomic_DNA"/>
</dbReference>
<dbReference type="GO" id="GO:0004386">
    <property type="term" value="F:helicase activity"/>
    <property type="evidence" value="ECO:0007669"/>
    <property type="project" value="UniProtKB-KW"/>
</dbReference>
<proteinExistence type="predicted"/>
<reference evidence="2" key="3">
    <citation type="submission" date="2015-04" db="UniProtKB">
        <authorList>
            <consortium name="EnsemblPlants"/>
        </authorList>
    </citation>
    <scope>IDENTIFICATION</scope>
    <source>
        <strain evidence="2">cv. Jemalong A17</strain>
    </source>
</reference>
<accession>A0A072UUG3</accession>